<dbReference type="Proteomes" id="UP000887540">
    <property type="component" value="Unplaced"/>
</dbReference>
<dbReference type="WBParaSite" id="ACRNAN_scaffold437.g12288.t1">
    <property type="protein sequence ID" value="ACRNAN_scaffold437.g12288.t1"/>
    <property type="gene ID" value="ACRNAN_scaffold437.g12288"/>
</dbReference>
<keyword evidence="2" id="KW-0732">Signal</keyword>
<accession>A0A914DXW0</accession>
<feature type="compositionally biased region" description="Basic and acidic residues" evidence="1">
    <location>
        <begin position="107"/>
        <end position="121"/>
    </location>
</feature>
<evidence type="ECO:0000313" key="4">
    <source>
        <dbReference type="WBParaSite" id="ACRNAN_scaffold437.g12288.t1"/>
    </source>
</evidence>
<organism evidence="3 4">
    <name type="scientific">Acrobeloides nanus</name>
    <dbReference type="NCBI Taxonomy" id="290746"/>
    <lineage>
        <taxon>Eukaryota</taxon>
        <taxon>Metazoa</taxon>
        <taxon>Ecdysozoa</taxon>
        <taxon>Nematoda</taxon>
        <taxon>Chromadorea</taxon>
        <taxon>Rhabditida</taxon>
        <taxon>Tylenchina</taxon>
        <taxon>Cephalobomorpha</taxon>
        <taxon>Cephaloboidea</taxon>
        <taxon>Cephalobidae</taxon>
        <taxon>Acrobeloides</taxon>
    </lineage>
</organism>
<evidence type="ECO:0000256" key="2">
    <source>
        <dbReference type="SAM" id="SignalP"/>
    </source>
</evidence>
<reference evidence="4" key="1">
    <citation type="submission" date="2022-11" db="UniProtKB">
        <authorList>
            <consortium name="WormBaseParasite"/>
        </authorList>
    </citation>
    <scope>IDENTIFICATION</scope>
</reference>
<dbReference type="AlphaFoldDB" id="A0A914DXW0"/>
<evidence type="ECO:0000256" key="1">
    <source>
        <dbReference type="SAM" id="MobiDB-lite"/>
    </source>
</evidence>
<evidence type="ECO:0000313" key="3">
    <source>
        <dbReference type="Proteomes" id="UP000887540"/>
    </source>
</evidence>
<proteinExistence type="predicted"/>
<keyword evidence="3" id="KW-1185">Reference proteome</keyword>
<name>A0A914DXW0_9BILA</name>
<feature type="chain" id="PRO_5037158307" evidence="2">
    <location>
        <begin position="20"/>
        <end position="247"/>
    </location>
</feature>
<protein>
    <submittedName>
        <fullName evidence="4">Uncharacterized protein</fullName>
    </submittedName>
</protein>
<feature type="signal peptide" evidence="2">
    <location>
        <begin position="1"/>
        <end position="19"/>
    </location>
</feature>
<sequence length="247" mass="27647">MSTVFIIYLIIVSFTSANAQSLLFPHGYFDTNKLSAIDAFYLHMLAISTLEHDGVTLDQLDQLWKDRIEAPRPKTEDESVLGRSPKPVLPSTTEGHVEDEGGLTVQENHEIPGKGPKEPFRQSRAADTSDDNDDIETSNANPFDSIATRPPPRLPTPIAVPRGFLTRDQILGVSGKRPRQRHFEQVVRITTKSTINQARGLVDDPLRGIDEFLLTTIAPITKRRKLYAKLDWSKPHIIELPIPPSLE</sequence>
<feature type="region of interest" description="Disordered" evidence="1">
    <location>
        <begin position="69"/>
        <end position="159"/>
    </location>
</feature>